<protein>
    <submittedName>
        <fullName evidence="1">Uncharacterized protein</fullName>
    </submittedName>
</protein>
<dbReference type="EMBL" id="VSSQ01057460">
    <property type="protein sequence ID" value="MPN11265.1"/>
    <property type="molecule type" value="Genomic_DNA"/>
</dbReference>
<proteinExistence type="predicted"/>
<gene>
    <name evidence="1" type="ORF">SDC9_158566</name>
</gene>
<organism evidence="1">
    <name type="scientific">bioreactor metagenome</name>
    <dbReference type="NCBI Taxonomy" id="1076179"/>
    <lineage>
        <taxon>unclassified sequences</taxon>
        <taxon>metagenomes</taxon>
        <taxon>ecological metagenomes</taxon>
    </lineage>
</organism>
<evidence type="ECO:0000313" key="1">
    <source>
        <dbReference type="EMBL" id="MPN11265.1"/>
    </source>
</evidence>
<accession>A0A645FA59</accession>
<dbReference type="AlphaFoldDB" id="A0A645FA59"/>
<comment type="caution">
    <text evidence="1">The sequence shown here is derived from an EMBL/GenBank/DDBJ whole genome shotgun (WGS) entry which is preliminary data.</text>
</comment>
<sequence>MIVSAPSSSEVEKLKIMSGTTEITPIYTYVGSSGSEKLFIIYLSGNADPATEYTVQGLKAAGGNTYYIGSSVLIGAAVNGENVITAGEWLSAQTDPVKSIFETASAEFAGRYVIRYWR</sequence>
<name>A0A645FA59_9ZZZZ</name>
<reference evidence="1" key="1">
    <citation type="submission" date="2019-08" db="EMBL/GenBank/DDBJ databases">
        <authorList>
            <person name="Kucharzyk K."/>
            <person name="Murdoch R.W."/>
            <person name="Higgins S."/>
            <person name="Loffler F."/>
        </authorList>
    </citation>
    <scope>NUCLEOTIDE SEQUENCE</scope>
</reference>